<dbReference type="Proteomes" id="UP001139462">
    <property type="component" value="Unassembled WGS sequence"/>
</dbReference>
<dbReference type="AlphaFoldDB" id="A0A9X1R3S3"/>
<comment type="caution">
    <text evidence="1">The sequence shown here is derived from an EMBL/GenBank/DDBJ whole genome shotgun (WGS) entry which is preliminary data.</text>
</comment>
<proteinExistence type="predicted"/>
<name>A0A9X1R3S3_9FLAO</name>
<evidence type="ECO:0000313" key="2">
    <source>
        <dbReference type="Proteomes" id="UP001139462"/>
    </source>
</evidence>
<keyword evidence="2" id="KW-1185">Reference proteome</keyword>
<dbReference type="EMBL" id="JAIRBB010000034">
    <property type="protein sequence ID" value="MCG2432190.1"/>
    <property type="molecule type" value="Genomic_DNA"/>
</dbReference>
<dbReference type="PROSITE" id="PS51257">
    <property type="entry name" value="PROKAR_LIPOPROTEIN"/>
    <property type="match status" value="1"/>
</dbReference>
<sequence>MKKTILFLFLFSMITSCKENKTENKANLTKTQENETFENQEYISELQEKILTQYDRIPKIYYGDLKTDGYGSPEFNEIMKSLSDLRKTNYGKKFSDRINIFEFKVLYLYQENEKAIQKINRIDNEGSEIEKNLYQGVFYELTGDEKVAAQKYETVYELIKKNGIYDYNCQNFNFILILARKNLSELKDCKVQNLPNDYYQKLKEANRKELLFDAFFYRVEI</sequence>
<organism evidence="1 2">
    <name type="scientific">Aequorivita xiaoshiensis</name>
    <dbReference type="NCBI Taxonomy" id="2874476"/>
    <lineage>
        <taxon>Bacteria</taxon>
        <taxon>Pseudomonadati</taxon>
        <taxon>Bacteroidota</taxon>
        <taxon>Flavobacteriia</taxon>
        <taxon>Flavobacteriales</taxon>
        <taxon>Flavobacteriaceae</taxon>
        <taxon>Aequorivita</taxon>
    </lineage>
</organism>
<accession>A0A9X1R3S3</accession>
<gene>
    <name evidence="1" type="ORF">K8344_13770</name>
</gene>
<evidence type="ECO:0000313" key="1">
    <source>
        <dbReference type="EMBL" id="MCG2432190.1"/>
    </source>
</evidence>
<evidence type="ECO:0008006" key="3">
    <source>
        <dbReference type="Google" id="ProtNLM"/>
    </source>
</evidence>
<reference evidence="1" key="1">
    <citation type="submission" date="2021-09" db="EMBL/GenBank/DDBJ databases">
        <title>Genome of Aequorivita sp. strain F64183.</title>
        <authorList>
            <person name="Wang Y."/>
        </authorList>
    </citation>
    <scope>NUCLEOTIDE SEQUENCE</scope>
    <source>
        <strain evidence="1">F64183</strain>
    </source>
</reference>
<protein>
    <recommendedName>
        <fullName evidence="3">Lipoprotein</fullName>
    </recommendedName>
</protein>
<dbReference type="RefSeq" id="WP_237609257.1">
    <property type="nucleotide sequence ID" value="NZ_JAIRBB010000034.1"/>
</dbReference>